<dbReference type="Pfam" id="PF18329">
    <property type="entry name" value="SGBP_B_XBD"/>
    <property type="match status" value="1"/>
</dbReference>
<dbReference type="InterPro" id="IPR014756">
    <property type="entry name" value="Ig_E-set"/>
</dbReference>
<feature type="signal peptide" evidence="1">
    <location>
        <begin position="1"/>
        <end position="20"/>
    </location>
</feature>
<dbReference type="Proteomes" id="UP000233535">
    <property type="component" value="Unassembled WGS sequence"/>
</dbReference>
<reference evidence="4 5" key="1">
    <citation type="journal article" date="2017" name="Front. Microbiol.">
        <title>Labilibaculum manganireducens gen. nov., sp. nov. and Labilibaculum filiforme sp. nov., Novel Bacteroidetes Isolated from Subsurface Sediments of the Baltic Sea.</title>
        <authorList>
            <person name="Vandieken V."/>
            <person name="Marshall I.P."/>
            <person name="Niemann H."/>
            <person name="Engelen B."/>
            <person name="Cypionka H."/>
        </authorList>
    </citation>
    <scope>NUCLEOTIDE SEQUENCE [LARGE SCALE GENOMIC DNA]</scope>
    <source>
        <strain evidence="4 5">59.16B</strain>
    </source>
</reference>
<dbReference type="InterPro" id="IPR002909">
    <property type="entry name" value="IPT_dom"/>
</dbReference>
<keyword evidence="1" id="KW-0732">Signal</keyword>
<dbReference type="RefSeq" id="WP_101260142.1">
    <property type="nucleotide sequence ID" value="NZ_MVDD01000002.1"/>
</dbReference>
<dbReference type="OrthoDB" id="660167at2"/>
<dbReference type="SUPFAM" id="SSF81296">
    <property type="entry name" value="E set domains"/>
    <property type="match status" value="2"/>
</dbReference>
<evidence type="ECO:0000259" key="3">
    <source>
        <dbReference type="Pfam" id="PF18329"/>
    </source>
</evidence>
<evidence type="ECO:0000313" key="4">
    <source>
        <dbReference type="EMBL" id="PKQ65032.1"/>
    </source>
</evidence>
<evidence type="ECO:0000259" key="2">
    <source>
        <dbReference type="Pfam" id="PF01833"/>
    </source>
</evidence>
<dbReference type="Gene3D" id="2.60.40.10">
    <property type="entry name" value="Immunoglobulins"/>
    <property type="match status" value="2"/>
</dbReference>
<evidence type="ECO:0000313" key="5">
    <source>
        <dbReference type="Proteomes" id="UP000233535"/>
    </source>
</evidence>
<protein>
    <recommendedName>
        <fullName evidence="6">Surface glycan-binding protein B xyloglucan binding domain-containing protein</fullName>
    </recommendedName>
</protein>
<organism evidence="4 5">
    <name type="scientific">Labilibaculum filiforme</name>
    <dbReference type="NCBI Taxonomy" id="1940526"/>
    <lineage>
        <taxon>Bacteria</taxon>
        <taxon>Pseudomonadati</taxon>
        <taxon>Bacteroidota</taxon>
        <taxon>Bacteroidia</taxon>
        <taxon>Marinilabiliales</taxon>
        <taxon>Marinifilaceae</taxon>
        <taxon>Labilibaculum</taxon>
    </lineage>
</organism>
<accession>A0A2N3I407</accession>
<dbReference type="AlphaFoldDB" id="A0A2N3I407"/>
<dbReference type="GO" id="GO:0030247">
    <property type="term" value="F:polysaccharide binding"/>
    <property type="evidence" value="ECO:0007669"/>
    <property type="project" value="InterPro"/>
</dbReference>
<dbReference type="PROSITE" id="PS51257">
    <property type="entry name" value="PROKAR_LIPOPROTEIN"/>
    <property type="match status" value="1"/>
</dbReference>
<keyword evidence="5" id="KW-1185">Reference proteome</keyword>
<feature type="chain" id="PRO_5014755686" description="Surface glycan-binding protein B xyloglucan binding domain-containing protein" evidence="1">
    <location>
        <begin position="21"/>
        <end position="393"/>
    </location>
</feature>
<feature type="domain" description="IPT/TIG" evidence="2">
    <location>
        <begin position="49"/>
        <end position="107"/>
    </location>
</feature>
<sequence length="393" mass="43644">MKNILKILSFLFIVTLGFTACDKDDDGGTPSIQYVRPTEAAASDSLLISASMGQTITIIGKDLQDVVSIYFNDQQAKLNPTYVTSFSIIVTVPGSIPNEITNTMTLTTLSGKSLVYDFTTKITPPTIKAVSCEWAGDDSEIILYGSYFFPKADGDIQVLFPGNLLAEVVDFTAESITAIVPNGAMKGYITVTNDYGTGRTSFIFRDDSDIFIDAENTSEWNAWSLSGFDSVDGIDGSYVNFEGATGAWAWPSNAIQMFYVNPDAQPLVSVGEVTDYVLKFEYFCHEWHDTPMLIWFDNDGSHNVDGADAQYHWKPYSNNGVSENYTTDGWITVTMPISDFKYSKDESETDRAITSFDELQNLNVMWFGDVNESTTEFGLKLWIDNVRLVNVKK</sequence>
<dbReference type="Pfam" id="PF01833">
    <property type="entry name" value="TIG"/>
    <property type="match status" value="1"/>
</dbReference>
<evidence type="ECO:0008006" key="6">
    <source>
        <dbReference type="Google" id="ProtNLM"/>
    </source>
</evidence>
<evidence type="ECO:0000256" key="1">
    <source>
        <dbReference type="SAM" id="SignalP"/>
    </source>
</evidence>
<dbReference type="InterPro" id="IPR040475">
    <property type="entry name" value="SGBP_B_XBD"/>
</dbReference>
<name>A0A2N3I407_9BACT</name>
<gene>
    <name evidence="4" type="ORF">BZG02_04145</name>
</gene>
<proteinExistence type="predicted"/>
<comment type="caution">
    <text evidence="4">The sequence shown here is derived from an EMBL/GenBank/DDBJ whole genome shotgun (WGS) entry which is preliminary data.</text>
</comment>
<dbReference type="EMBL" id="MVDD01000002">
    <property type="protein sequence ID" value="PKQ65032.1"/>
    <property type="molecule type" value="Genomic_DNA"/>
</dbReference>
<dbReference type="InterPro" id="IPR013783">
    <property type="entry name" value="Ig-like_fold"/>
</dbReference>
<feature type="domain" description="Surface glycan-binding protein B xyloglucan binding" evidence="3">
    <location>
        <begin position="204"/>
        <end position="389"/>
    </location>
</feature>